<protein>
    <submittedName>
        <fullName evidence="10">ABC transporter ATP-binding protein</fullName>
        <ecNumber evidence="10">3.6.3.31</ecNumber>
    </submittedName>
</protein>
<dbReference type="PROSITE" id="PS50893">
    <property type="entry name" value="ABC_TRANSPORTER_2"/>
    <property type="match status" value="1"/>
</dbReference>
<sequence>MSFLQITRLNFAYKKEKIISDFDLVLNCGEHLAICGASGSGKSTILRLISGFEMAQSGKILLEEKDITFTPANKRNIGYLFQDYALFPHLNVRENIAFGIQNKLSKKDVLKQVDELLELVSLQDFAKVYPHTLSGGQQQRVALARALAPSPKLLLLDEPFSALDSHLKAEIRTQVKEILTKFNTTSILVTHDKEDVENFATRSINLVNS</sequence>
<keyword evidence="2" id="KW-1003">Cell membrane</keyword>
<keyword evidence="8" id="KW-0472">Membrane</keyword>
<dbReference type="Pfam" id="PF00005">
    <property type="entry name" value="ABC_tran"/>
    <property type="match status" value="1"/>
</dbReference>
<dbReference type="SUPFAM" id="SSF52540">
    <property type="entry name" value="P-loop containing nucleoside triphosphate hydrolases"/>
    <property type="match status" value="1"/>
</dbReference>
<dbReference type="InterPro" id="IPR015853">
    <property type="entry name" value="ABC_transpr_FbpC"/>
</dbReference>
<keyword evidence="3" id="KW-0410">Iron transport</keyword>
<dbReference type="Gene3D" id="3.40.50.300">
    <property type="entry name" value="P-loop containing nucleotide triphosphate hydrolases"/>
    <property type="match status" value="1"/>
</dbReference>
<accession>A0A128EIF7</accession>
<dbReference type="InterPro" id="IPR017871">
    <property type="entry name" value="ABC_transporter-like_CS"/>
</dbReference>
<dbReference type="InterPro" id="IPR027417">
    <property type="entry name" value="P-loop_NTPase"/>
</dbReference>
<evidence type="ECO:0000256" key="1">
    <source>
        <dbReference type="ARBA" id="ARBA00022448"/>
    </source>
</evidence>
<evidence type="ECO:0000256" key="4">
    <source>
        <dbReference type="ARBA" id="ARBA00022741"/>
    </source>
</evidence>
<feature type="domain" description="ABC transporter" evidence="9">
    <location>
        <begin position="4"/>
        <end position="209"/>
    </location>
</feature>
<evidence type="ECO:0000256" key="3">
    <source>
        <dbReference type="ARBA" id="ARBA00022496"/>
    </source>
</evidence>
<dbReference type="GO" id="GO:0005524">
    <property type="term" value="F:ATP binding"/>
    <property type="evidence" value="ECO:0007669"/>
    <property type="project" value="UniProtKB-KW"/>
</dbReference>
<name>A0A128EIF7_9BACT</name>
<dbReference type="PROSITE" id="PS00211">
    <property type="entry name" value="ABC_TRANSPORTER_1"/>
    <property type="match status" value="1"/>
</dbReference>
<organism evidence="10 11">
    <name type="scientific">Campylobacter geochelonis</name>
    <dbReference type="NCBI Taxonomy" id="1780362"/>
    <lineage>
        <taxon>Bacteria</taxon>
        <taxon>Pseudomonadati</taxon>
        <taxon>Campylobacterota</taxon>
        <taxon>Epsilonproteobacteria</taxon>
        <taxon>Campylobacterales</taxon>
        <taxon>Campylobacteraceae</taxon>
        <taxon>Campylobacter</taxon>
    </lineage>
</organism>
<dbReference type="EMBL" id="FIZP01000005">
    <property type="protein sequence ID" value="CZE48118.1"/>
    <property type="molecule type" value="Genomic_DNA"/>
</dbReference>
<evidence type="ECO:0000256" key="7">
    <source>
        <dbReference type="ARBA" id="ARBA00023065"/>
    </source>
</evidence>
<dbReference type="GO" id="GO:0016020">
    <property type="term" value="C:membrane"/>
    <property type="evidence" value="ECO:0007669"/>
    <property type="project" value="InterPro"/>
</dbReference>
<proteinExistence type="predicted"/>
<keyword evidence="11" id="KW-1185">Reference proteome</keyword>
<dbReference type="SMART" id="SM00382">
    <property type="entry name" value="AAA"/>
    <property type="match status" value="1"/>
</dbReference>
<dbReference type="CDD" id="cd03259">
    <property type="entry name" value="ABC_Carb_Solutes_like"/>
    <property type="match status" value="1"/>
</dbReference>
<evidence type="ECO:0000313" key="10">
    <source>
        <dbReference type="EMBL" id="CZE48118.1"/>
    </source>
</evidence>
<keyword evidence="10" id="KW-0378">Hydrolase</keyword>
<evidence type="ECO:0000256" key="8">
    <source>
        <dbReference type="ARBA" id="ARBA00023136"/>
    </source>
</evidence>
<dbReference type="RefSeq" id="WP_075540299.1">
    <property type="nucleotide sequence ID" value="NZ_CP053844.1"/>
</dbReference>
<evidence type="ECO:0000256" key="2">
    <source>
        <dbReference type="ARBA" id="ARBA00022475"/>
    </source>
</evidence>
<evidence type="ECO:0000256" key="6">
    <source>
        <dbReference type="ARBA" id="ARBA00023004"/>
    </source>
</evidence>
<dbReference type="GO" id="GO:0016887">
    <property type="term" value="F:ATP hydrolysis activity"/>
    <property type="evidence" value="ECO:0007669"/>
    <property type="project" value="InterPro"/>
</dbReference>
<dbReference type="EC" id="3.6.3.31" evidence="10"/>
<evidence type="ECO:0000313" key="11">
    <source>
        <dbReference type="Proteomes" id="UP000069632"/>
    </source>
</evidence>
<dbReference type="InterPro" id="IPR050093">
    <property type="entry name" value="ABC_SmlMolc_Importer"/>
</dbReference>
<keyword evidence="4" id="KW-0547">Nucleotide-binding</keyword>
<dbReference type="PANTHER" id="PTHR42781:SF4">
    <property type="entry name" value="SPERMIDINE_PUTRESCINE IMPORT ATP-BINDING PROTEIN POTA"/>
    <property type="match status" value="1"/>
</dbReference>
<gene>
    <name evidence="10" type="primary">potA_1</name>
    <name evidence="10" type="ORF">ERS672216_01247</name>
</gene>
<dbReference type="InterPro" id="IPR003439">
    <property type="entry name" value="ABC_transporter-like_ATP-bd"/>
</dbReference>
<dbReference type="Proteomes" id="UP000069632">
    <property type="component" value="Unassembled WGS sequence"/>
</dbReference>
<dbReference type="InterPro" id="IPR003593">
    <property type="entry name" value="AAA+_ATPase"/>
</dbReference>
<keyword evidence="5 10" id="KW-0067">ATP-binding</keyword>
<keyword evidence="1" id="KW-0813">Transport</keyword>
<dbReference type="GO" id="GO:0015408">
    <property type="term" value="F:ABC-type ferric iron transporter activity"/>
    <property type="evidence" value="ECO:0007669"/>
    <property type="project" value="InterPro"/>
</dbReference>
<evidence type="ECO:0000256" key="5">
    <source>
        <dbReference type="ARBA" id="ARBA00022840"/>
    </source>
</evidence>
<dbReference type="AlphaFoldDB" id="A0A128EIF7"/>
<evidence type="ECO:0000259" key="9">
    <source>
        <dbReference type="PROSITE" id="PS50893"/>
    </source>
</evidence>
<dbReference type="PANTHER" id="PTHR42781">
    <property type="entry name" value="SPERMIDINE/PUTRESCINE IMPORT ATP-BINDING PROTEIN POTA"/>
    <property type="match status" value="1"/>
</dbReference>
<dbReference type="OrthoDB" id="9809450at2"/>
<keyword evidence="7" id="KW-0406">Ion transport</keyword>
<reference evidence="10 11" key="1">
    <citation type="submission" date="2016-02" db="EMBL/GenBank/DDBJ databases">
        <authorList>
            <consortium name="Pathogen Informatics"/>
        </authorList>
    </citation>
    <scope>NUCLEOTIDE SEQUENCE [LARGE SCALE GENOMIC DNA]</scope>
    <source>
        <strain evidence="10 11">RC20</strain>
    </source>
</reference>
<keyword evidence="6" id="KW-0408">Iron</keyword>